<gene>
    <name evidence="1" type="ORF">NIIDNTM18_42810</name>
</gene>
<proteinExistence type="predicted"/>
<dbReference type="AlphaFoldDB" id="A0A6S6P559"/>
<dbReference type="RefSeq" id="WP_185292770.1">
    <property type="nucleotide sequence ID" value="NZ_AP023287.1"/>
</dbReference>
<evidence type="ECO:0000313" key="1">
    <source>
        <dbReference type="EMBL" id="BCI55003.1"/>
    </source>
</evidence>
<organism evidence="1 2">
    <name type="scientific">Mycolicibacterium litorale</name>
    <dbReference type="NCBI Taxonomy" id="758802"/>
    <lineage>
        <taxon>Bacteria</taxon>
        <taxon>Bacillati</taxon>
        <taxon>Actinomycetota</taxon>
        <taxon>Actinomycetes</taxon>
        <taxon>Mycobacteriales</taxon>
        <taxon>Mycobacteriaceae</taxon>
        <taxon>Mycolicibacterium</taxon>
    </lineage>
</organism>
<name>A0A6S6P559_9MYCO</name>
<evidence type="ECO:0000313" key="2">
    <source>
        <dbReference type="Proteomes" id="UP000515734"/>
    </source>
</evidence>
<dbReference type="Proteomes" id="UP000515734">
    <property type="component" value="Chromosome"/>
</dbReference>
<reference evidence="1 2" key="1">
    <citation type="submission" date="2020-07" db="EMBL/GenBank/DDBJ databases">
        <title>Complete genome sequence of Mycolicibacterium litorale like strain isolated from cardiac implantable electronic device infection.</title>
        <authorList>
            <person name="Fukano H."/>
            <person name="Miyama H."/>
            <person name="Hoshino Y."/>
        </authorList>
    </citation>
    <scope>NUCLEOTIDE SEQUENCE [LARGE SCALE GENOMIC DNA]</scope>
    <source>
        <strain evidence="1 2">NIIDNTM18</strain>
    </source>
</reference>
<dbReference type="EMBL" id="AP023287">
    <property type="protein sequence ID" value="BCI55003.1"/>
    <property type="molecule type" value="Genomic_DNA"/>
</dbReference>
<accession>A0A6S6P559</accession>
<protein>
    <submittedName>
        <fullName evidence="1">Uncharacterized protein</fullName>
    </submittedName>
</protein>
<sequence>MTITLTDAQRRLLREYIAAKPMTEERSHALVYDILWLVDSFLGGGKEDVDPEAAAVEELAEAMFAPSYREGIWGSETFAEIQEMYRKRARRLIAAGWRKEQP</sequence>